<dbReference type="Proteomes" id="UP001249851">
    <property type="component" value="Unassembled WGS sequence"/>
</dbReference>
<keyword evidence="2" id="KW-1185">Reference proteome</keyword>
<comment type="caution">
    <text evidence="1">The sequence shown here is derived from an EMBL/GenBank/DDBJ whole genome shotgun (WGS) entry which is preliminary data.</text>
</comment>
<reference evidence="1" key="2">
    <citation type="journal article" date="2023" name="Science">
        <title>Genomic signatures of disease resistance in endangered staghorn corals.</title>
        <authorList>
            <person name="Vollmer S.V."/>
            <person name="Selwyn J.D."/>
            <person name="Despard B.A."/>
            <person name="Roesel C.L."/>
        </authorList>
    </citation>
    <scope>NUCLEOTIDE SEQUENCE</scope>
    <source>
        <strain evidence="1">K2</strain>
    </source>
</reference>
<dbReference type="EMBL" id="JARQWQ010000008">
    <property type="protein sequence ID" value="KAK2570361.1"/>
    <property type="molecule type" value="Genomic_DNA"/>
</dbReference>
<dbReference type="AlphaFoldDB" id="A0AAD9VDD8"/>
<organism evidence="1 2">
    <name type="scientific">Acropora cervicornis</name>
    <name type="common">Staghorn coral</name>
    <dbReference type="NCBI Taxonomy" id="6130"/>
    <lineage>
        <taxon>Eukaryota</taxon>
        <taxon>Metazoa</taxon>
        <taxon>Cnidaria</taxon>
        <taxon>Anthozoa</taxon>
        <taxon>Hexacorallia</taxon>
        <taxon>Scleractinia</taxon>
        <taxon>Astrocoeniina</taxon>
        <taxon>Acroporidae</taxon>
        <taxon>Acropora</taxon>
    </lineage>
</organism>
<evidence type="ECO:0000313" key="2">
    <source>
        <dbReference type="Proteomes" id="UP001249851"/>
    </source>
</evidence>
<protein>
    <submittedName>
        <fullName evidence="1">Uncharacterized protein</fullName>
    </submittedName>
</protein>
<reference evidence="1" key="1">
    <citation type="journal article" date="2023" name="G3 (Bethesda)">
        <title>Whole genome assembly and annotation of the endangered Caribbean coral Acropora cervicornis.</title>
        <authorList>
            <person name="Selwyn J.D."/>
            <person name="Vollmer S.V."/>
        </authorList>
    </citation>
    <scope>NUCLEOTIDE SEQUENCE</scope>
    <source>
        <strain evidence="1">K2</strain>
    </source>
</reference>
<accession>A0AAD9VDD8</accession>
<evidence type="ECO:0000313" key="1">
    <source>
        <dbReference type="EMBL" id="KAK2570361.1"/>
    </source>
</evidence>
<proteinExistence type="predicted"/>
<gene>
    <name evidence="1" type="ORF">P5673_005157</name>
</gene>
<name>A0AAD9VDD8_ACRCE</name>
<sequence>MEKPYVLTTIVAVLFFGTFMNEGHAFSFAIKSFSSGKYLKVDGDVASDTLSVSFTGHFNACDTRILFDKEWISGDNHSYSVYRSVAFQSFYLAVDKKKLVLSRQSRDPQATESKCHFRVSRVKVAYDFDGPTMYHAVNPRDDNSSFIRSSKSGNITLRKRWRFDCGAWMYFNDSIPSCSSDHLRSNK</sequence>